<comment type="similarity">
    <text evidence="3">Belongs to the peroxidase family. Ascorbate peroxidase subfamily.</text>
</comment>
<sequence length="378" mass="40516">MQLPARASASVLLLCVTAWLHQELIWRASGSTVVGFYRKTCPEAEQLIDGVIRKRFALDKSITPALLRMLFHDAFVRGADASIMLDSLPGHPAEKDALPNLTLRGFDVIDAAKTAVEAVCPGVVSCADILVLATRDAVALAGGPRYDVPTGRLDSKVSIKDDALGLPSPSFPIEQSRESFLQKGLDQEDMVALLGAHTVGVALCGFFNDRLFNFHGTGEADPNMNPVLAARLSTVCPNPFFTESNADPPINLDQATPAVFDSAYFHQLVAGNGILQIDQELIGDPSAASLVHNFTSPDAFFPAFVKSITKMSNIGVITGSSPLGEVRFRCNVSNSHAHRNVKPAPRPQAKPRFAGRTHLTKPPNVPHESTGEVRPGAP</sequence>
<evidence type="ECO:0000256" key="14">
    <source>
        <dbReference type="PIRSR" id="PIRSR600823-2"/>
    </source>
</evidence>
<comment type="caution">
    <text evidence="21">The sequence shown here is derived from an EMBL/GenBank/DDBJ whole genome shotgun (WGS) entry which is preliminary data.</text>
</comment>
<evidence type="ECO:0000256" key="13">
    <source>
        <dbReference type="PIRSR" id="PIRSR600823-1"/>
    </source>
</evidence>
<feature type="binding site" evidence="15">
    <location>
        <position position="256"/>
    </location>
    <ligand>
        <name>Ca(2+)</name>
        <dbReference type="ChEBI" id="CHEBI:29108"/>
        <label>2</label>
    </ligand>
</feature>
<accession>A0A8T2T0I8</accession>
<feature type="domain" description="Plant heme peroxidase family profile" evidence="20">
    <location>
        <begin position="31"/>
        <end position="334"/>
    </location>
</feature>
<dbReference type="GO" id="GO:0005576">
    <property type="term" value="C:extracellular region"/>
    <property type="evidence" value="ECO:0007669"/>
    <property type="project" value="UniProtKB-SubCell"/>
</dbReference>
<evidence type="ECO:0000256" key="15">
    <source>
        <dbReference type="PIRSR" id="PIRSR600823-3"/>
    </source>
</evidence>
<feature type="binding site" evidence="15">
    <location>
        <position position="73"/>
    </location>
    <ligand>
        <name>Ca(2+)</name>
        <dbReference type="ChEBI" id="CHEBI:29108"/>
        <label>1</label>
    </ligand>
</feature>
<organism evidence="21 22">
    <name type="scientific">Ceratopteris richardii</name>
    <name type="common">Triangle waterfern</name>
    <dbReference type="NCBI Taxonomy" id="49495"/>
    <lineage>
        <taxon>Eukaryota</taxon>
        <taxon>Viridiplantae</taxon>
        <taxon>Streptophyta</taxon>
        <taxon>Embryophyta</taxon>
        <taxon>Tracheophyta</taxon>
        <taxon>Polypodiopsida</taxon>
        <taxon>Polypodiidae</taxon>
        <taxon>Polypodiales</taxon>
        <taxon>Pteridineae</taxon>
        <taxon>Pteridaceae</taxon>
        <taxon>Parkerioideae</taxon>
        <taxon>Ceratopteris</taxon>
    </lineage>
</organism>
<feature type="region of interest" description="Disordered" evidence="19">
    <location>
        <begin position="336"/>
        <end position="378"/>
    </location>
</feature>
<name>A0A8T2T0I8_CERRI</name>
<feature type="binding site" evidence="15">
    <location>
        <position position="198"/>
    </location>
    <ligand>
        <name>Ca(2+)</name>
        <dbReference type="ChEBI" id="CHEBI:29108"/>
        <label>2</label>
    </ligand>
</feature>
<evidence type="ECO:0000256" key="12">
    <source>
        <dbReference type="ARBA" id="ARBA00023324"/>
    </source>
</evidence>
<evidence type="ECO:0000256" key="3">
    <source>
        <dbReference type="ARBA" id="ARBA00006873"/>
    </source>
</evidence>
<evidence type="ECO:0000256" key="6">
    <source>
        <dbReference type="ARBA" id="ARBA00022617"/>
    </source>
</evidence>
<comment type="cofactor">
    <cofactor evidence="15 18">
        <name>heme b</name>
        <dbReference type="ChEBI" id="CHEBI:60344"/>
    </cofactor>
    <text evidence="15 18">Binds 1 heme b (iron(II)-protoporphyrin IX) group per subunit.</text>
</comment>
<feature type="active site" description="Proton acceptor" evidence="13">
    <location>
        <position position="72"/>
    </location>
</feature>
<dbReference type="InterPro" id="IPR010255">
    <property type="entry name" value="Haem_peroxidase_sf"/>
</dbReference>
<feature type="disulfide bond" evidence="17">
    <location>
        <begin position="126"/>
        <end position="330"/>
    </location>
</feature>
<feature type="binding site" evidence="15">
    <location>
        <position position="76"/>
    </location>
    <ligand>
        <name>Ca(2+)</name>
        <dbReference type="ChEBI" id="CHEBI:29108"/>
        <label>1</label>
    </ligand>
</feature>
<evidence type="ECO:0000256" key="18">
    <source>
        <dbReference type="RuleBase" id="RU362060"/>
    </source>
</evidence>
<comment type="catalytic activity">
    <reaction evidence="1 18">
        <text>2 a phenolic donor + H2O2 = 2 a phenolic radical donor + 2 H2O</text>
        <dbReference type="Rhea" id="RHEA:56136"/>
        <dbReference type="ChEBI" id="CHEBI:15377"/>
        <dbReference type="ChEBI" id="CHEBI:16240"/>
        <dbReference type="ChEBI" id="CHEBI:139520"/>
        <dbReference type="ChEBI" id="CHEBI:139521"/>
        <dbReference type="EC" id="1.11.1.7"/>
    </reaction>
</comment>
<keyword evidence="5 18" id="KW-0575">Peroxidase</keyword>
<feature type="signal peptide" evidence="18">
    <location>
        <begin position="1"/>
        <end position="30"/>
    </location>
</feature>
<keyword evidence="9 18" id="KW-0560">Oxidoreductase</keyword>
<evidence type="ECO:0000256" key="7">
    <source>
        <dbReference type="ARBA" id="ARBA00022723"/>
    </source>
</evidence>
<dbReference type="EC" id="1.11.1.7" evidence="4 18"/>
<dbReference type="PROSITE" id="PS00435">
    <property type="entry name" value="PEROXIDASE_1"/>
    <property type="match status" value="1"/>
</dbReference>
<dbReference type="PANTHER" id="PTHR31517">
    <property type="match status" value="1"/>
</dbReference>
<dbReference type="SUPFAM" id="SSF48113">
    <property type="entry name" value="Heme-dependent peroxidases"/>
    <property type="match status" value="1"/>
</dbReference>
<evidence type="ECO:0000256" key="5">
    <source>
        <dbReference type="ARBA" id="ARBA00022559"/>
    </source>
</evidence>
<gene>
    <name evidence="21" type="ORF">KP509_16G069800</name>
</gene>
<dbReference type="PRINTS" id="PR00458">
    <property type="entry name" value="PEROXIDASE"/>
</dbReference>
<evidence type="ECO:0000256" key="4">
    <source>
        <dbReference type="ARBA" id="ARBA00012313"/>
    </source>
</evidence>
<reference evidence="21" key="1">
    <citation type="submission" date="2021-08" db="EMBL/GenBank/DDBJ databases">
        <title>WGS assembly of Ceratopteris richardii.</title>
        <authorList>
            <person name="Marchant D.B."/>
            <person name="Chen G."/>
            <person name="Jenkins J."/>
            <person name="Shu S."/>
            <person name="Leebens-Mack J."/>
            <person name="Grimwood J."/>
            <person name="Schmutz J."/>
            <person name="Soltis P."/>
            <person name="Soltis D."/>
            <person name="Chen Z.-H."/>
        </authorList>
    </citation>
    <scope>NUCLEOTIDE SEQUENCE</scope>
    <source>
        <strain evidence="21">Whitten #5841</strain>
        <tissue evidence="21">Leaf</tissue>
    </source>
</reference>
<feature type="chain" id="PRO_5035963970" description="Peroxidase" evidence="18">
    <location>
        <begin position="31"/>
        <end position="378"/>
    </location>
</feature>
<keyword evidence="7 15" id="KW-0479">Metal-binding</keyword>
<keyword evidence="22" id="KW-1185">Reference proteome</keyword>
<dbReference type="Proteomes" id="UP000825935">
    <property type="component" value="Chromosome 16"/>
</dbReference>
<keyword evidence="6 18" id="KW-0349">Heme</keyword>
<dbReference type="Pfam" id="PF00141">
    <property type="entry name" value="peroxidase"/>
    <property type="match status" value="1"/>
</dbReference>
<evidence type="ECO:0000313" key="22">
    <source>
        <dbReference type="Proteomes" id="UP000825935"/>
    </source>
</evidence>
<comment type="function">
    <text evidence="2">Removal of H(2)O(2), oxidation of toxic reductants, biosynthesis and degradation of lignin, suberization, auxin catabolism, response to environmental stresses such as wounding, pathogen attack and oxidative stress. These functions might be dependent on each isozyme/isoform in each plant tissue.</text>
</comment>
<dbReference type="OrthoDB" id="2113341at2759"/>
<dbReference type="Gene3D" id="1.10.520.10">
    <property type="match status" value="1"/>
</dbReference>
<evidence type="ECO:0000256" key="19">
    <source>
        <dbReference type="SAM" id="MobiDB-lite"/>
    </source>
</evidence>
<dbReference type="PROSITE" id="PS50873">
    <property type="entry name" value="PEROXIDASE_4"/>
    <property type="match status" value="1"/>
</dbReference>
<feature type="binding site" evidence="15">
    <location>
        <position position="82"/>
    </location>
    <ligand>
        <name>Ca(2+)</name>
        <dbReference type="ChEBI" id="CHEBI:29108"/>
        <label>1</label>
    </ligand>
</feature>
<dbReference type="GO" id="GO:0046872">
    <property type="term" value="F:metal ion binding"/>
    <property type="evidence" value="ECO:0007669"/>
    <property type="project" value="UniProtKB-UniRule"/>
</dbReference>
<evidence type="ECO:0000256" key="8">
    <source>
        <dbReference type="ARBA" id="ARBA00022729"/>
    </source>
</evidence>
<evidence type="ECO:0000256" key="1">
    <source>
        <dbReference type="ARBA" id="ARBA00000189"/>
    </source>
</evidence>
<evidence type="ECO:0000256" key="11">
    <source>
        <dbReference type="ARBA" id="ARBA00023157"/>
    </source>
</evidence>
<proteinExistence type="inferred from homology"/>
<keyword evidence="11 17" id="KW-1015">Disulfide bond</keyword>
<dbReference type="GO" id="GO:0020037">
    <property type="term" value="F:heme binding"/>
    <property type="evidence" value="ECO:0007669"/>
    <property type="project" value="UniProtKB-UniRule"/>
</dbReference>
<dbReference type="FunFam" id="1.10.420.10:FF:000007">
    <property type="entry name" value="Peroxidase"/>
    <property type="match status" value="1"/>
</dbReference>
<keyword evidence="12 18" id="KW-0376">Hydrogen peroxide</keyword>
<evidence type="ECO:0000256" key="9">
    <source>
        <dbReference type="ARBA" id="ARBA00023002"/>
    </source>
</evidence>
<dbReference type="FunFam" id="1.10.520.10:FF:000008">
    <property type="entry name" value="Peroxidase"/>
    <property type="match status" value="1"/>
</dbReference>
<dbReference type="InterPro" id="IPR002016">
    <property type="entry name" value="Haem_peroxidase"/>
</dbReference>
<feature type="disulfide bond" evidence="17">
    <location>
        <begin position="41"/>
        <end position="120"/>
    </location>
</feature>
<feature type="site" description="Transition state stabilizer" evidence="16">
    <location>
        <position position="68"/>
    </location>
</feature>
<dbReference type="InterPro" id="IPR000823">
    <property type="entry name" value="Peroxidase_pln"/>
</dbReference>
<evidence type="ECO:0000259" key="20">
    <source>
        <dbReference type="PROSITE" id="PS50873"/>
    </source>
</evidence>
<feature type="binding site" evidence="15">
    <location>
        <position position="80"/>
    </location>
    <ligand>
        <name>Ca(2+)</name>
        <dbReference type="ChEBI" id="CHEBI:29108"/>
        <label>1</label>
    </ligand>
</feature>
<feature type="binding site" evidence="15">
    <location>
        <position position="261"/>
    </location>
    <ligand>
        <name>Ca(2+)</name>
        <dbReference type="ChEBI" id="CHEBI:29108"/>
        <label>2</label>
    </ligand>
</feature>
<comment type="cofactor">
    <cofactor evidence="15 18">
        <name>Ca(2+)</name>
        <dbReference type="ChEBI" id="CHEBI:29108"/>
    </cofactor>
    <text evidence="15 18">Binds 2 calcium ions per subunit.</text>
</comment>
<comment type="similarity">
    <text evidence="18">Belongs to the peroxidase family. Classical plant (class III) peroxidase subfamily.</text>
</comment>
<keyword evidence="10 15" id="KW-0408">Iron</keyword>
<protein>
    <recommendedName>
        <fullName evidence="4 18">Peroxidase</fullName>
        <ecNumber evidence="4 18">1.11.1.7</ecNumber>
    </recommendedName>
</protein>
<evidence type="ECO:0000256" key="16">
    <source>
        <dbReference type="PIRSR" id="PIRSR600823-4"/>
    </source>
</evidence>
<dbReference type="CDD" id="cd00693">
    <property type="entry name" value="secretory_peroxidase"/>
    <property type="match status" value="1"/>
</dbReference>
<dbReference type="InterPro" id="IPR019793">
    <property type="entry name" value="Peroxidases_heam-ligand_BS"/>
</dbReference>
<dbReference type="EMBL" id="CM035421">
    <property type="protein sequence ID" value="KAH7388320.1"/>
    <property type="molecule type" value="Genomic_DNA"/>
</dbReference>
<keyword evidence="15 18" id="KW-0106">Calcium</keyword>
<dbReference type="GO" id="GO:0042744">
    <property type="term" value="P:hydrogen peroxide catabolic process"/>
    <property type="evidence" value="ECO:0007669"/>
    <property type="project" value="UniProtKB-KW"/>
</dbReference>
<dbReference type="InterPro" id="IPR033905">
    <property type="entry name" value="Secretory_peroxidase"/>
</dbReference>
<dbReference type="AlphaFoldDB" id="A0A8T2T0I8"/>
<evidence type="ECO:0000256" key="2">
    <source>
        <dbReference type="ARBA" id="ARBA00002322"/>
    </source>
</evidence>
<evidence type="ECO:0000256" key="10">
    <source>
        <dbReference type="ARBA" id="ARBA00023004"/>
    </source>
</evidence>
<feature type="disulfide bond" evidence="17">
    <location>
        <begin position="204"/>
        <end position="236"/>
    </location>
</feature>
<feature type="binding site" evidence="15">
    <location>
        <position position="78"/>
    </location>
    <ligand>
        <name>Ca(2+)</name>
        <dbReference type="ChEBI" id="CHEBI:29108"/>
        <label>1</label>
    </ligand>
</feature>
<dbReference type="PROSITE" id="PS00436">
    <property type="entry name" value="PEROXIDASE_2"/>
    <property type="match status" value="1"/>
</dbReference>
<feature type="binding site" evidence="15">
    <location>
        <position position="94"/>
    </location>
    <ligand>
        <name>Ca(2+)</name>
        <dbReference type="ChEBI" id="CHEBI:29108"/>
        <label>1</label>
    </ligand>
</feature>
<dbReference type="GO" id="GO:0140825">
    <property type="term" value="F:lactoperoxidase activity"/>
    <property type="evidence" value="ECO:0007669"/>
    <property type="project" value="UniProtKB-EC"/>
</dbReference>
<feature type="binding site" evidence="14">
    <location>
        <position position="167"/>
    </location>
    <ligand>
        <name>substrate</name>
    </ligand>
</feature>
<feature type="binding site" description="axial binding residue" evidence="15">
    <location>
        <position position="197"/>
    </location>
    <ligand>
        <name>heme b</name>
        <dbReference type="ChEBI" id="CHEBI:60344"/>
    </ligand>
    <ligandPart>
        <name>Fe</name>
        <dbReference type="ChEBI" id="CHEBI:18248"/>
    </ligandPart>
</feature>
<dbReference type="PRINTS" id="PR00461">
    <property type="entry name" value="PLPEROXIDASE"/>
</dbReference>
<dbReference type="Gene3D" id="1.10.420.10">
    <property type="entry name" value="Peroxidase, domain 2"/>
    <property type="match status" value="1"/>
</dbReference>
<keyword evidence="8 18" id="KW-0732">Signal</keyword>
<keyword evidence="18" id="KW-0964">Secreted</keyword>
<dbReference type="PANTHER" id="PTHR31517:SF48">
    <property type="entry name" value="PEROXIDASE 16-RELATED"/>
    <property type="match status" value="1"/>
</dbReference>
<feature type="binding site" evidence="15">
    <location>
        <position position="253"/>
    </location>
    <ligand>
        <name>Ca(2+)</name>
        <dbReference type="ChEBI" id="CHEBI:29108"/>
        <label>2</label>
    </ligand>
</feature>
<evidence type="ECO:0000256" key="17">
    <source>
        <dbReference type="PIRSR" id="PIRSR600823-5"/>
    </source>
</evidence>
<evidence type="ECO:0000313" key="21">
    <source>
        <dbReference type="EMBL" id="KAH7388320.1"/>
    </source>
</evidence>
<dbReference type="InterPro" id="IPR019794">
    <property type="entry name" value="Peroxidases_AS"/>
</dbReference>
<comment type="subcellular location">
    <subcellularLocation>
        <location evidence="18">Secreted</location>
    </subcellularLocation>
</comment>
<dbReference type="GO" id="GO:0006979">
    <property type="term" value="P:response to oxidative stress"/>
    <property type="evidence" value="ECO:0007669"/>
    <property type="project" value="UniProtKB-UniRule"/>
</dbReference>